<proteinExistence type="predicted"/>
<dbReference type="Proteomes" id="UP001301958">
    <property type="component" value="Unassembled WGS sequence"/>
</dbReference>
<gene>
    <name evidence="1" type="ORF">QBC38DRAFT_462118</name>
</gene>
<keyword evidence="2" id="KW-1185">Reference proteome</keyword>
<reference evidence="1" key="2">
    <citation type="submission" date="2023-05" db="EMBL/GenBank/DDBJ databases">
        <authorList>
            <consortium name="Lawrence Berkeley National Laboratory"/>
            <person name="Steindorff A."/>
            <person name="Hensen N."/>
            <person name="Bonometti L."/>
            <person name="Westerberg I."/>
            <person name="Brannstrom I.O."/>
            <person name="Guillou S."/>
            <person name="Cros-Aarteil S."/>
            <person name="Calhoun S."/>
            <person name="Haridas S."/>
            <person name="Kuo A."/>
            <person name="Mondo S."/>
            <person name="Pangilinan J."/>
            <person name="Riley R."/>
            <person name="Labutti K."/>
            <person name="Andreopoulos B."/>
            <person name="Lipzen A."/>
            <person name="Chen C."/>
            <person name="Yanf M."/>
            <person name="Daum C."/>
            <person name="Ng V."/>
            <person name="Clum A."/>
            <person name="Ohm R."/>
            <person name="Martin F."/>
            <person name="Silar P."/>
            <person name="Natvig D."/>
            <person name="Lalanne C."/>
            <person name="Gautier V."/>
            <person name="Ament-Velasquez S.L."/>
            <person name="Kruys A."/>
            <person name="Hutchinson M.I."/>
            <person name="Powell A.J."/>
            <person name="Barry K."/>
            <person name="Miller A.N."/>
            <person name="Grigoriev I.V."/>
            <person name="Debuchy R."/>
            <person name="Gladieux P."/>
            <person name="Thoren M.H."/>
            <person name="Johannesson H."/>
        </authorList>
    </citation>
    <scope>NUCLEOTIDE SEQUENCE</scope>
    <source>
        <strain evidence="1">CBS 990.96</strain>
    </source>
</reference>
<dbReference type="InterPro" id="IPR040442">
    <property type="entry name" value="Pyrv_kinase-like_dom_sf"/>
</dbReference>
<protein>
    <submittedName>
        <fullName evidence="1">Uncharacterized protein</fullName>
    </submittedName>
</protein>
<evidence type="ECO:0000313" key="2">
    <source>
        <dbReference type="Proteomes" id="UP001301958"/>
    </source>
</evidence>
<dbReference type="AlphaFoldDB" id="A0AAN7BCM8"/>
<dbReference type="SUPFAM" id="SSF51621">
    <property type="entry name" value="Phosphoenolpyruvate/pyruvate domain"/>
    <property type="match status" value="1"/>
</dbReference>
<evidence type="ECO:0000313" key="1">
    <source>
        <dbReference type="EMBL" id="KAK4220866.1"/>
    </source>
</evidence>
<name>A0AAN7BCM8_9PEZI</name>
<reference evidence="1" key="1">
    <citation type="journal article" date="2023" name="Mol. Phylogenet. Evol.">
        <title>Genome-scale phylogeny and comparative genomics of the fungal order Sordariales.</title>
        <authorList>
            <person name="Hensen N."/>
            <person name="Bonometti L."/>
            <person name="Westerberg I."/>
            <person name="Brannstrom I.O."/>
            <person name="Guillou S."/>
            <person name="Cros-Aarteil S."/>
            <person name="Calhoun S."/>
            <person name="Haridas S."/>
            <person name="Kuo A."/>
            <person name="Mondo S."/>
            <person name="Pangilinan J."/>
            <person name="Riley R."/>
            <person name="LaButti K."/>
            <person name="Andreopoulos B."/>
            <person name="Lipzen A."/>
            <person name="Chen C."/>
            <person name="Yan M."/>
            <person name="Daum C."/>
            <person name="Ng V."/>
            <person name="Clum A."/>
            <person name="Steindorff A."/>
            <person name="Ohm R.A."/>
            <person name="Martin F."/>
            <person name="Silar P."/>
            <person name="Natvig D.O."/>
            <person name="Lalanne C."/>
            <person name="Gautier V."/>
            <person name="Ament-Velasquez S.L."/>
            <person name="Kruys A."/>
            <person name="Hutchinson M.I."/>
            <person name="Powell A.J."/>
            <person name="Barry K."/>
            <person name="Miller A.N."/>
            <person name="Grigoriev I.V."/>
            <person name="Debuchy R."/>
            <person name="Gladieux P."/>
            <person name="Hiltunen Thoren M."/>
            <person name="Johannesson H."/>
        </authorList>
    </citation>
    <scope>NUCLEOTIDE SEQUENCE</scope>
    <source>
        <strain evidence="1">CBS 990.96</strain>
    </source>
</reference>
<sequence>MNFAAGWKEAMQPPTEPEWLAAVKKFEAAMKKHDKPRGGFNFATGEALAKASEGYSLISNAVDVMKILSMRADLEAARGCVGPVGC</sequence>
<dbReference type="Gene3D" id="3.20.20.60">
    <property type="entry name" value="Phosphoenolpyruvate-binding domains"/>
    <property type="match status" value="1"/>
</dbReference>
<accession>A0AAN7BCM8</accession>
<comment type="caution">
    <text evidence="1">The sequence shown here is derived from an EMBL/GenBank/DDBJ whole genome shotgun (WGS) entry which is preliminary data.</text>
</comment>
<organism evidence="1 2">
    <name type="scientific">Podospora fimiseda</name>
    <dbReference type="NCBI Taxonomy" id="252190"/>
    <lineage>
        <taxon>Eukaryota</taxon>
        <taxon>Fungi</taxon>
        <taxon>Dikarya</taxon>
        <taxon>Ascomycota</taxon>
        <taxon>Pezizomycotina</taxon>
        <taxon>Sordariomycetes</taxon>
        <taxon>Sordariomycetidae</taxon>
        <taxon>Sordariales</taxon>
        <taxon>Podosporaceae</taxon>
        <taxon>Podospora</taxon>
    </lineage>
</organism>
<dbReference type="InterPro" id="IPR015813">
    <property type="entry name" value="Pyrv/PenolPyrv_kinase-like_dom"/>
</dbReference>
<dbReference type="GO" id="GO:0003824">
    <property type="term" value="F:catalytic activity"/>
    <property type="evidence" value="ECO:0007669"/>
    <property type="project" value="InterPro"/>
</dbReference>
<dbReference type="EMBL" id="MU865624">
    <property type="protein sequence ID" value="KAK4220866.1"/>
    <property type="molecule type" value="Genomic_DNA"/>
</dbReference>